<dbReference type="PANTHER" id="PTHR22550">
    <property type="entry name" value="SPORE GERMINATION PROTEIN"/>
    <property type="match status" value="1"/>
</dbReference>
<dbReference type="Gene3D" id="3.40.50.410">
    <property type="entry name" value="von Willebrand factor, type A domain"/>
    <property type="match status" value="1"/>
</dbReference>
<dbReference type="InterPro" id="IPR036465">
    <property type="entry name" value="vWFA_dom_sf"/>
</dbReference>
<accession>A0A4D7JLL7</accession>
<evidence type="ECO:0000256" key="1">
    <source>
        <dbReference type="ARBA" id="ARBA00022475"/>
    </source>
</evidence>
<dbReference type="Proteomes" id="UP000298616">
    <property type="component" value="Chromosome"/>
</dbReference>
<dbReference type="PROSITE" id="PS50234">
    <property type="entry name" value="VWFA"/>
    <property type="match status" value="1"/>
</dbReference>
<feature type="transmembrane region" description="Helical" evidence="5">
    <location>
        <begin position="78"/>
        <end position="100"/>
    </location>
</feature>
<keyword evidence="4 5" id="KW-0472">Membrane</keyword>
<organism evidence="7 8">
    <name type="scientific">Mangrovivirga cuniculi</name>
    <dbReference type="NCBI Taxonomy" id="2715131"/>
    <lineage>
        <taxon>Bacteria</taxon>
        <taxon>Pseudomonadati</taxon>
        <taxon>Bacteroidota</taxon>
        <taxon>Cytophagia</taxon>
        <taxon>Cytophagales</taxon>
        <taxon>Mangrovivirgaceae</taxon>
        <taxon>Mangrovivirga</taxon>
    </lineage>
</organism>
<dbReference type="Pfam" id="PF00092">
    <property type="entry name" value="VWA"/>
    <property type="match status" value="1"/>
</dbReference>
<keyword evidence="3 5" id="KW-1133">Transmembrane helix</keyword>
<dbReference type="InterPro" id="IPR050768">
    <property type="entry name" value="UPF0353/GerABKA_families"/>
</dbReference>
<keyword evidence="8" id="KW-1185">Reference proteome</keyword>
<evidence type="ECO:0000259" key="6">
    <source>
        <dbReference type="PROSITE" id="PS50234"/>
    </source>
</evidence>
<dbReference type="SUPFAM" id="SSF53300">
    <property type="entry name" value="vWA-like"/>
    <property type="match status" value="1"/>
</dbReference>
<gene>
    <name evidence="7" type="ORF">DCC35_06430</name>
</gene>
<evidence type="ECO:0000256" key="4">
    <source>
        <dbReference type="ARBA" id="ARBA00023136"/>
    </source>
</evidence>
<keyword evidence="2 5" id="KW-0812">Transmembrane</keyword>
<feature type="transmembrane region" description="Helical" evidence="5">
    <location>
        <begin position="331"/>
        <end position="355"/>
    </location>
</feature>
<evidence type="ECO:0000256" key="5">
    <source>
        <dbReference type="SAM" id="Phobius"/>
    </source>
</evidence>
<evidence type="ECO:0000313" key="8">
    <source>
        <dbReference type="Proteomes" id="UP000298616"/>
    </source>
</evidence>
<evidence type="ECO:0000256" key="2">
    <source>
        <dbReference type="ARBA" id="ARBA00022692"/>
    </source>
</evidence>
<feature type="transmembrane region" description="Helical" evidence="5">
    <location>
        <begin position="38"/>
        <end position="57"/>
    </location>
</feature>
<dbReference type="SMART" id="SM00327">
    <property type="entry name" value="VWA"/>
    <property type="match status" value="1"/>
</dbReference>
<dbReference type="InterPro" id="IPR002035">
    <property type="entry name" value="VWF_A"/>
</dbReference>
<name>A0A4D7JLL7_9BACT</name>
<feature type="domain" description="VWFA" evidence="6">
    <location>
        <begin position="117"/>
        <end position="308"/>
    </location>
</feature>
<dbReference type="AlphaFoldDB" id="A0A4D7JLL7"/>
<evidence type="ECO:0000256" key="3">
    <source>
        <dbReference type="ARBA" id="ARBA00022989"/>
    </source>
</evidence>
<dbReference type="InterPro" id="IPR033881">
    <property type="entry name" value="vWA_BatA_type"/>
</dbReference>
<protein>
    <recommendedName>
        <fullName evidence="6">VWFA domain-containing protein</fullName>
    </recommendedName>
</protein>
<proteinExistence type="predicted"/>
<dbReference type="RefSeq" id="WP_137089990.1">
    <property type="nucleotide sequence ID" value="NZ_CP028923.1"/>
</dbReference>
<evidence type="ECO:0000313" key="7">
    <source>
        <dbReference type="EMBL" id="QCK14400.1"/>
    </source>
</evidence>
<reference evidence="7 8" key="1">
    <citation type="submission" date="2018-04" db="EMBL/GenBank/DDBJ databases">
        <title>Complete genome uncultured novel isolate.</title>
        <authorList>
            <person name="Merlino G."/>
        </authorList>
    </citation>
    <scope>NUCLEOTIDE SEQUENCE [LARGE SCALE GENOMIC DNA]</scope>
    <source>
        <strain evidence="8">R1DC9</strain>
    </source>
</reference>
<dbReference type="OrthoDB" id="6206554at2"/>
<keyword evidence="1" id="KW-1003">Cell membrane</keyword>
<sequence>MKEGDKLTETPWYSLEWFDPEKFPLIGSGEYFDWKNEWVFYFLLLIPVILAVIPFLRKRIQTLEIALPKKDVGTDFTSYLRFIPTILLILSFFCMVIALARPQKTNERVEQWSEGIDIMLLLDISESMKIQDLKPNRLEAAKQTALDFIDGRNQDRIGIVIFAGEAFTLAPMTTDYDLLRSEIKDITFSKIRKSGTAIGLALGMGINRMKESEAKSKVFILLSDGDNTAGNIDPKTAAQFAAGYDIKMYTIAIGREGRVRYGTDNFGQPYYVENSIDETTLRMIAEIGNGEFFRVENNKGLQRVFNTIDELEKAKIYENRYKNTFDYYFVYLYWALALFLCWLLTKITIFSNILVD</sequence>
<dbReference type="PANTHER" id="PTHR22550:SF5">
    <property type="entry name" value="LEUCINE ZIPPER PROTEIN 4"/>
    <property type="match status" value="1"/>
</dbReference>
<dbReference type="KEGG" id="fpf:DCC35_06430"/>
<dbReference type="EMBL" id="CP028923">
    <property type="protein sequence ID" value="QCK14400.1"/>
    <property type="molecule type" value="Genomic_DNA"/>
</dbReference>
<dbReference type="CDD" id="cd01467">
    <property type="entry name" value="vWA_BatA_type"/>
    <property type="match status" value="1"/>
</dbReference>